<comment type="caution">
    <text evidence="1">The sequence shown here is derived from an EMBL/GenBank/DDBJ whole genome shotgun (WGS) entry which is preliminary data.</text>
</comment>
<accession>A0A6B3ND04</accession>
<dbReference type="PANTHER" id="PTHR35586">
    <property type="entry name" value="SLL1691 PROTEIN"/>
    <property type="match status" value="1"/>
</dbReference>
<feature type="non-terminal residue" evidence="1">
    <location>
        <position position="150"/>
    </location>
</feature>
<organism evidence="1">
    <name type="scientific">Symploca sp. SIO1C4</name>
    <dbReference type="NCBI Taxonomy" id="2607765"/>
    <lineage>
        <taxon>Bacteria</taxon>
        <taxon>Bacillati</taxon>
        <taxon>Cyanobacteriota</taxon>
        <taxon>Cyanophyceae</taxon>
        <taxon>Coleofasciculales</taxon>
        <taxon>Coleofasciculaceae</taxon>
        <taxon>Symploca</taxon>
    </lineage>
</organism>
<dbReference type="PANTHER" id="PTHR35586:SF2">
    <property type="entry name" value="SLL1542 PROTEIN"/>
    <property type="match status" value="1"/>
</dbReference>
<name>A0A6B3ND04_9CYAN</name>
<dbReference type="AlphaFoldDB" id="A0A6B3ND04"/>
<dbReference type="InterPro" id="IPR022573">
    <property type="entry name" value="DUF2887"/>
</dbReference>
<dbReference type="NCBIfam" id="TIGR01784">
    <property type="entry name" value="T_den_put_tspse"/>
    <property type="match status" value="1"/>
</dbReference>
<gene>
    <name evidence="1" type="ORF">F6J89_18105</name>
</gene>
<dbReference type="EMBL" id="JAAHFQ010000374">
    <property type="protein sequence ID" value="NER29480.1"/>
    <property type="molecule type" value="Genomic_DNA"/>
</dbReference>
<protein>
    <submittedName>
        <fullName evidence="1">Rpn family recombination-promoting nuclease/putative transposase</fullName>
    </submittedName>
</protein>
<dbReference type="InterPro" id="IPR010106">
    <property type="entry name" value="RpnA"/>
</dbReference>
<dbReference type="Pfam" id="PF11103">
    <property type="entry name" value="DUF2887"/>
    <property type="match status" value="1"/>
</dbReference>
<sequence>MKTDTIFYSLFKTFPGIFFELIGYSASEADAYQFSSVEIKQTAFRIDGLFLPSTDTPNHPIYFIEVQFQRDTKFYSRLFAEIFLYLHQYQPTSSWRAVVIYPSRNLDIGQQEDYRELLTSQRVRRIYLNEFDEEAKQSLGVKTVALVVEA</sequence>
<evidence type="ECO:0000313" key="1">
    <source>
        <dbReference type="EMBL" id="NER29480.1"/>
    </source>
</evidence>
<proteinExistence type="predicted"/>
<reference evidence="1" key="1">
    <citation type="submission" date="2019-11" db="EMBL/GenBank/DDBJ databases">
        <title>Genomic insights into an expanded diversity of filamentous marine cyanobacteria reveals the extraordinary biosynthetic potential of Moorea and Okeania.</title>
        <authorList>
            <person name="Ferreira Leao T."/>
            <person name="Wang M."/>
            <person name="Moss N."/>
            <person name="Da Silva R."/>
            <person name="Sanders J."/>
            <person name="Nurk S."/>
            <person name="Gurevich A."/>
            <person name="Humphrey G."/>
            <person name="Reher R."/>
            <person name="Zhu Q."/>
            <person name="Belda-Ferre P."/>
            <person name="Glukhov E."/>
            <person name="Rex R."/>
            <person name="Dorrestein P.C."/>
            <person name="Knight R."/>
            <person name="Pevzner P."/>
            <person name="Gerwick W.H."/>
            <person name="Gerwick L."/>
        </authorList>
    </citation>
    <scope>NUCLEOTIDE SEQUENCE</scope>
    <source>
        <strain evidence="1">SIO1C4</strain>
    </source>
</reference>